<dbReference type="GO" id="GO:0009247">
    <property type="term" value="P:glycolipid biosynthetic process"/>
    <property type="evidence" value="ECO:0007669"/>
    <property type="project" value="InterPro"/>
</dbReference>
<evidence type="ECO:0000256" key="3">
    <source>
        <dbReference type="ARBA" id="ARBA00022676"/>
    </source>
</evidence>
<feature type="domain" description="Glycosyl transferase family 28 C-terminal" evidence="5">
    <location>
        <begin position="205"/>
        <end position="323"/>
    </location>
</feature>
<dbReference type="AlphaFoldDB" id="A0A7W1XSK4"/>
<organism evidence="7 8">
    <name type="scientific">Thermoactinomyces mirandus</name>
    <dbReference type="NCBI Taxonomy" id="2756294"/>
    <lineage>
        <taxon>Bacteria</taxon>
        <taxon>Bacillati</taxon>
        <taxon>Bacillota</taxon>
        <taxon>Bacilli</taxon>
        <taxon>Bacillales</taxon>
        <taxon>Thermoactinomycetaceae</taxon>
        <taxon>Thermoactinomyces</taxon>
    </lineage>
</organism>
<dbReference type="Proteomes" id="UP000538292">
    <property type="component" value="Unassembled WGS sequence"/>
</dbReference>
<keyword evidence="4" id="KW-0808">Transferase</keyword>
<evidence type="ECO:0008006" key="9">
    <source>
        <dbReference type="Google" id="ProtNLM"/>
    </source>
</evidence>
<evidence type="ECO:0000259" key="5">
    <source>
        <dbReference type="Pfam" id="PF04101"/>
    </source>
</evidence>
<accession>A0A7W1XSK4</accession>
<gene>
    <name evidence="7" type="ORF">H2C83_09295</name>
</gene>
<evidence type="ECO:0000256" key="2">
    <source>
        <dbReference type="ARBA" id="ARBA00006962"/>
    </source>
</evidence>
<evidence type="ECO:0000256" key="4">
    <source>
        <dbReference type="ARBA" id="ARBA00022679"/>
    </source>
</evidence>
<dbReference type="PANTHER" id="PTHR43025">
    <property type="entry name" value="MONOGALACTOSYLDIACYLGLYCEROL SYNTHASE"/>
    <property type="match status" value="1"/>
</dbReference>
<dbReference type="GO" id="GO:0016020">
    <property type="term" value="C:membrane"/>
    <property type="evidence" value="ECO:0007669"/>
    <property type="project" value="UniProtKB-SubCell"/>
</dbReference>
<dbReference type="GO" id="GO:0016758">
    <property type="term" value="F:hexosyltransferase activity"/>
    <property type="evidence" value="ECO:0007669"/>
    <property type="project" value="InterPro"/>
</dbReference>
<dbReference type="Gene3D" id="3.40.50.2000">
    <property type="entry name" value="Glycogen Phosphorylase B"/>
    <property type="match status" value="1"/>
</dbReference>
<keyword evidence="3" id="KW-0328">Glycosyltransferase</keyword>
<dbReference type="InterPro" id="IPR009695">
    <property type="entry name" value="Diacylglyc_glucosyltr_N"/>
</dbReference>
<keyword evidence="8" id="KW-1185">Reference proteome</keyword>
<reference evidence="7 8" key="1">
    <citation type="submission" date="2020-07" db="EMBL/GenBank/DDBJ databases">
        <title>Thermoactinomyces phylogeny.</title>
        <authorList>
            <person name="Dunlap C."/>
        </authorList>
    </citation>
    <scope>NUCLEOTIDE SEQUENCE [LARGE SCALE GENOMIC DNA]</scope>
    <source>
        <strain evidence="7 8">AMNI-1</strain>
    </source>
</reference>
<dbReference type="Pfam" id="PF06925">
    <property type="entry name" value="MGDG_synth"/>
    <property type="match status" value="1"/>
</dbReference>
<evidence type="ECO:0000259" key="6">
    <source>
        <dbReference type="Pfam" id="PF06925"/>
    </source>
</evidence>
<dbReference type="SUPFAM" id="SSF53756">
    <property type="entry name" value="UDP-Glycosyltransferase/glycogen phosphorylase"/>
    <property type="match status" value="1"/>
</dbReference>
<dbReference type="InterPro" id="IPR007235">
    <property type="entry name" value="Glyco_trans_28_C"/>
</dbReference>
<protein>
    <recommendedName>
        <fullName evidence="9">Processive 1,2-diacylglycerol beta-glucosyltransferase</fullName>
    </recommendedName>
</protein>
<dbReference type="Pfam" id="PF04101">
    <property type="entry name" value="Glyco_tran_28_C"/>
    <property type="match status" value="1"/>
</dbReference>
<dbReference type="InterPro" id="IPR050519">
    <property type="entry name" value="Glycosyltransf_28_UgtP"/>
</dbReference>
<evidence type="ECO:0000313" key="7">
    <source>
        <dbReference type="EMBL" id="MBA4602504.1"/>
    </source>
</evidence>
<dbReference type="EMBL" id="JACEOL010000030">
    <property type="protein sequence ID" value="MBA4602504.1"/>
    <property type="molecule type" value="Genomic_DNA"/>
</dbReference>
<feature type="domain" description="Diacylglycerol glucosyltransferase N-terminal" evidence="6">
    <location>
        <begin position="16"/>
        <end position="179"/>
    </location>
</feature>
<proteinExistence type="inferred from homology"/>
<comment type="subcellular location">
    <subcellularLocation>
        <location evidence="1">Membrane</location>
    </subcellularLocation>
</comment>
<sequence length="371" mass="41561">MDKILILTETVAGYGHYSAAYSLKKGLQLTYPKGKVQIICVLPLISKPLESFINKCYIQTLRYAPNLWGAAYQRDSQFSKLFRDPMGKFVANKLRTIIEETNPGVIVCTHAFCLSACAYLKSHSSSSNFRLGAVVTDFDVHSFWVHPAVDFYITAHDEIGMKISQKSNQADIYSTGIPINPDFSIRQKEKKEARRWIRIDPERFTVLLMGGGSGIGPLQSCISSLKQSIADHHAQLVIITGKNRALYGELSRQISNQRHVYLFSFVHNMVDFMCAADFIITKPGGMTSSEALATGLPMVICKPIPGQEENNSRFLLNKNVAIRQDEPKNLPREFSFFMEHPEPLHKMQSNASQVGKPQSAIHAAEIVTNYL</sequence>
<comment type="similarity">
    <text evidence="2">Belongs to the glycosyltransferase 28 family.</text>
</comment>
<comment type="caution">
    <text evidence="7">The sequence shown here is derived from an EMBL/GenBank/DDBJ whole genome shotgun (WGS) entry which is preliminary data.</text>
</comment>
<name>A0A7W1XSK4_9BACL</name>
<evidence type="ECO:0000313" key="8">
    <source>
        <dbReference type="Proteomes" id="UP000538292"/>
    </source>
</evidence>
<dbReference type="PANTHER" id="PTHR43025:SF3">
    <property type="entry name" value="MONOGALACTOSYLDIACYLGLYCEROL SYNTHASE 1, CHLOROPLASTIC"/>
    <property type="match status" value="1"/>
</dbReference>
<dbReference type="RefSeq" id="WP_181740085.1">
    <property type="nucleotide sequence ID" value="NZ_JACEOL010000030.1"/>
</dbReference>
<evidence type="ECO:0000256" key="1">
    <source>
        <dbReference type="ARBA" id="ARBA00004370"/>
    </source>
</evidence>